<keyword evidence="1" id="KW-0812">Transmembrane</keyword>
<gene>
    <name evidence="4" type="ORF">g.55833</name>
</gene>
<dbReference type="EMBL" id="GECU01012477">
    <property type="protein sequence ID" value="JAS95229.1"/>
    <property type="molecule type" value="Transcribed_RNA"/>
</dbReference>
<dbReference type="SUPFAM" id="SSF48726">
    <property type="entry name" value="Immunoglobulin"/>
    <property type="match status" value="2"/>
</dbReference>
<evidence type="ECO:0000256" key="2">
    <source>
        <dbReference type="SAM" id="SignalP"/>
    </source>
</evidence>
<proteinExistence type="predicted"/>
<keyword evidence="1" id="KW-0472">Membrane</keyword>
<evidence type="ECO:0000259" key="3">
    <source>
        <dbReference type="PROSITE" id="PS50835"/>
    </source>
</evidence>
<dbReference type="PANTHER" id="PTHR23279:SF12">
    <property type="entry name" value="DEFECTIVE PROBOSCIS EXTENSION RESPONSE 14, ISOFORM A-RELATED"/>
    <property type="match status" value="1"/>
</dbReference>
<dbReference type="SMART" id="SM00408">
    <property type="entry name" value="IGc2"/>
    <property type="match status" value="2"/>
</dbReference>
<dbReference type="SMART" id="SM00409">
    <property type="entry name" value="IG"/>
    <property type="match status" value="2"/>
</dbReference>
<keyword evidence="1" id="KW-1133">Transmembrane helix</keyword>
<feature type="chain" id="PRO_5008585606" description="Ig-like domain-containing protein" evidence="2">
    <location>
        <begin position="27"/>
        <end position="298"/>
    </location>
</feature>
<organism evidence="4">
    <name type="scientific">Homalodisca liturata</name>
    <dbReference type="NCBI Taxonomy" id="320908"/>
    <lineage>
        <taxon>Eukaryota</taxon>
        <taxon>Metazoa</taxon>
        <taxon>Ecdysozoa</taxon>
        <taxon>Arthropoda</taxon>
        <taxon>Hexapoda</taxon>
        <taxon>Insecta</taxon>
        <taxon>Pterygota</taxon>
        <taxon>Neoptera</taxon>
        <taxon>Paraneoptera</taxon>
        <taxon>Hemiptera</taxon>
        <taxon>Auchenorrhyncha</taxon>
        <taxon>Membracoidea</taxon>
        <taxon>Cicadellidae</taxon>
        <taxon>Cicadellinae</taxon>
        <taxon>Proconiini</taxon>
        <taxon>Homalodisca</taxon>
    </lineage>
</organism>
<dbReference type="AlphaFoldDB" id="A0A1B6J7S9"/>
<dbReference type="CDD" id="cd00099">
    <property type="entry name" value="IgV"/>
    <property type="match status" value="1"/>
</dbReference>
<feature type="domain" description="Ig-like" evidence="3">
    <location>
        <begin position="55"/>
        <end position="159"/>
    </location>
</feature>
<feature type="domain" description="Ig-like" evidence="3">
    <location>
        <begin position="161"/>
        <end position="259"/>
    </location>
</feature>
<dbReference type="SMART" id="SM00406">
    <property type="entry name" value="IGv"/>
    <property type="match status" value="1"/>
</dbReference>
<feature type="non-terminal residue" evidence="4">
    <location>
        <position position="1"/>
    </location>
</feature>
<feature type="transmembrane region" description="Helical" evidence="1">
    <location>
        <begin position="276"/>
        <end position="295"/>
    </location>
</feature>
<name>A0A1B6J7S9_9HEMI</name>
<dbReference type="InterPro" id="IPR013783">
    <property type="entry name" value="Ig-like_fold"/>
</dbReference>
<dbReference type="GO" id="GO:0050808">
    <property type="term" value="P:synapse organization"/>
    <property type="evidence" value="ECO:0007669"/>
    <property type="project" value="TreeGrafter"/>
</dbReference>
<reference evidence="4" key="1">
    <citation type="submission" date="2015-11" db="EMBL/GenBank/DDBJ databases">
        <title>De novo transcriptome assembly of four potential Pierce s Disease insect vectors from Arizona vineyards.</title>
        <authorList>
            <person name="Tassone E.E."/>
        </authorList>
    </citation>
    <scope>NUCLEOTIDE SEQUENCE</scope>
</reference>
<evidence type="ECO:0000256" key="1">
    <source>
        <dbReference type="SAM" id="Phobius"/>
    </source>
</evidence>
<keyword evidence="2" id="KW-0732">Signal</keyword>
<protein>
    <recommendedName>
        <fullName evidence="3">Ig-like domain-containing protein</fullName>
    </recommendedName>
</protein>
<dbReference type="InterPro" id="IPR013106">
    <property type="entry name" value="Ig_V-set"/>
</dbReference>
<dbReference type="Pfam" id="PF13927">
    <property type="entry name" value="Ig_3"/>
    <property type="match status" value="1"/>
</dbReference>
<dbReference type="PANTHER" id="PTHR23279">
    <property type="entry name" value="DEFECTIVE PROBOSCIS EXTENSION RESPONSE DPR -RELATED"/>
    <property type="match status" value="1"/>
</dbReference>
<dbReference type="InterPro" id="IPR003599">
    <property type="entry name" value="Ig_sub"/>
</dbReference>
<dbReference type="InterPro" id="IPR036179">
    <property type="entry name" value="Ig-like_dom_sf"/>
</dbReference>
<sequence length="298" mass="33240">IRRRTSDADMLFWTLAMCLWLHTNTAQNSYGREEPAYPGWEEDGMGLAEDISLTPLSKDSAPFLNLTVQAGATATLTCAFNEITEKTTVSWLRRQEGQLRLLSVGLEIYSRDSRYTFQRSEDNYWQLTVAGVQETDQGLYECQVTSHPPLAYSRYLHVTVPELKILDERGLRILSKFYNAGSTLELKCLISRVPRPQHFILWVHGNRILNFDTTRGGISVKSDIFDNGVKSSLFIANASPLDSGNYTCSLAGVGETTVAVHVIIGETPAAMQHGTGALLSSSICTSLFTILFSLWEMR</sequence>
<dbReference type="GO" id="GO:0032589">
    <property type="term" value="C:neuron projection membrane"/>
    <property type="evidence" value="ECO:0007669"/>
    <property type="project" value="TreeGrafter"/>
</dbReference>
<dbReference type="InterPro" id="IPR007110">
    <property type="entry name" value="Ig-like_dom"/>
</dbReference>
<dbReference type="PROSITE" id="PS50835">
    <property type="entry name" value="IG_LIKE"/>
    <property type="match status" value="2"/>
</dbReference>
<accession>A0A1B6J7S9</accession>
<dbReference type="Gene3D" id="2.60.40.10">
    <property type="entry name" value="Immunoglobulins"/>
    <property type="match status" value="2"/>
</dbReference>
<dbReference type="InterPro" id="IPR037448">
    <property type="entry name" value="Zig-8"/>
</dbReference>
<dbReference type="InterPro" id="IPR003598">
    <property type="entry name" value="Ig_sub2"/>
</dbReference>
<feature type="signal peptide" evidence="2">
    <location>
        <begin position="1"/>
        <end position="26"/>
    </location>
</feature>
<evidence type="ECO:0000313" key="4">
    <source>
        <dbReference type="EMBL" id="JAS95229.1"/>
    </source>
</evidence>
<dbReference type="Pfam" id="PF07686">
    <property type="entry name" value="V-set"/>
    <property type="match status" value="1"/>
</dbReference>